<accession>A0AAD3E2L3</accession>
<feature type="compositionally biased region" description="Polar residues" evidence="1">
    <location>
        <begin position="531"/>
        <end position="548"/>
    </location>
</feature>
<feature type="compositionally biased region" description="Basic and acidic residues" evidence="1">
    <location>
        <begin position="333"/>
        <end position="343"/>
    </location>
</feature>
<feature type="region of interest" description="Disordered" evidence="1">
    <location>
        <begin position="925"/>
        <end position="956"/>
    </location>
</feature>
<feature type="compositionally biased region" description="Low complexity" evidence="1">
    <location>
        <begin position="717"/>
        <end position="748"/>
    </location>
</feature>
<feature type="non-terminal residue" evidence="2">
    <location>
        <position position="1"/>
    </location>
</feature>
<sequence length="1062" mass="106181">MASFAGTAPPRAAVNEMHFQVGRFTYDVYAAIGGDWLHPHSARSRPVRCHGKQELDIRNDILVTALLIGGIHLHLVKLLDLAICFGESPRLGSSTSYPCDGTLASKLHAILRSNFAVWKAVWVFNKSELYLLPLLAASLAWLLTALASLRNPAVRRFYTTGGRLALLASTRFACKAAAILTLALWPAAPLSSYCKRYMPFEGLALLVQALAVQVPASAQTIISAADAASTFYCCLLLSDRWPYDNLSMGAVLASSVAASYISLMLTSWREARRRVDATAAEVAGDGGQEAVTATPNSSSGSGRRAVRAVESAAAAVKGREGVSPAIVCEVRVRNADDGKEGERSGSSNQAKMPRQLQQLVPRVEPEQGREAAVAAVATTLSSVRPKGRQGDAVTPGGADDEAAVAAAALAAVAAVAAATAPATAPVPAADAPAAPTAAAPTATTAAATEDPTSNVPDAPCECRCADVAAEGDAAAARASDSGNQPVSSGGGDGGGGGRYLPYTSGPAAVKGPSPPPLSLPPPSLPSPSPSNCRSSFSENNSDVSGIGNSSTSTAAAVSLAYPLGRRHARSSVPTFACNCSDCCCLRRPHARSSPRVDGRSSCCCYGAGGGGGDDRHGNRHSGGDLPIGDGCPSSPPLSVRRAFSEGPLPSTCSLGSWSGCYDPATTTLTTSTATVTTTTGASTRTPSLSSASRQLPVGAVTTIRDSVTSHHSRSSIPAAAGPDAGGADPQPSASAATACSAAGSTEAAKQPQPQPPVTSAAAAIRNCPPAGCNCRGGCGGGCGASSGSTAAAGGGRSVRSAPAGVGTAAVVGVDLAALLSIHRALAADDNANTNAVGTTNTTVTNTTALRPAEEPQVPQEQQQEEQDQEQEQLQRLGASATTVSAAAAADANDGASAAAAASTAEAAALPSGMAAAPSAAAAATAAANPPPVGSPPFRPNVTQSPPPALTSSSSSSNSFARARALVAGGGRSATYDSPALLHTSCGFKVPGLTPADVCSARLADRAAALLAEGPWGRGMPPPAAAAAAALAAAAGARFAAADDTSSRATAVGVYVREGCIEL</sequence>
<evidence type="ECO:0000313" key="2">
    <source>
        <dbReference type="EMBL" id="GFR52484.1"/>
    </source>
</evidence>
<feature type="compositionally biased region" description="Low complexity" evidence="1">
    <location>
        <begin position="673"/>
        <end position="687"/>
    </location>
</feature>
<evidence type="ECO:0000313" key="3">
    <source>
        <dbReference type="Proteomes" id="UP001054857"/>
    </source>
</evidence>
<feature type="compositionally biased region" description="Gly residues" evidence="1">
    <location>
        <begin position="488"/>
        <end position="498"/>
    </location>
</feature>
<feature type="region of interest" description="Disordered" evidence="1">
    <location>
        <begin position="283"/>
        <end position="303"/>
    </location>
</feature>
<keyword evidence="3" id="KW-1185">Reference proteome</keyword>
<feature type="region of interest" description="Disordered" evidence="1">
    <location>
        <begin position="475"/>
        <end position="549"/>
    </location>
</feature>
<protein>
    <submittedName>
        <fullName evidence="2">Uncharacterized protein</fullName>
    </submittedName>
</protein>
<organism evidence="2 3">
    <name type="scientific">Astrephomene gubernaculifera</name>
    <dbReference type="NCBI Taxonomy" id="47775"/>
    <lineage>
        <taxon>Eukaryota</taxon>
        <taxon>Viridiplantae</taxon>
        <taxon>Chlorophyta</taxon>
        <taxon>core chlorophytes</taxon>
        <taxon>Chlorophyceae</taxon>
        <taxon>CS clade</taxon>
        <taxon>Chlamydomonadales</taxon>
        <taxon>Astrephomenaceae</taxon>
        <taxon>Astrephomene</taxon>
    </lineage>
</organism>
<proteinExistence type="predicted"/>
<dbReference type="EMBL" id="BMAR01000065">
    <property type="protein sequence ID" value="GFR52484.1"/>
    <property type="molecule type" value="Genomic_DNA"/>
</dbReference>
<reference evidence="2 3" key="1">
    <citation type="journal article" date="2021" name="Sci. Rep.">
        <title>Genome sequencing of the multicellular alga Astrephomene provides insights into convergent evolution of germ-soma differentiation.</title>
        <authorList>
            <person name="Yamashita S."/>
            <person name="Yamamoto K."/>
            <person name="Matsuzaki R."/>
            <person name="Suzuki S."/>
            <person name="Yamaguchi H."/>
            <person name="Hirooka S."/>
            <person name="Minakuchi Y."/>
            <person name="Miyagishima S."/>
            <person name="Kawachi M."/>
            <person name="Toyoda A."/>
            <person name="Nozaki H."/>
        </authorList>
    </citation>
    <scope>NUCLEOTIDE SEQUENCE [LARGE SCALE GENOMIC DNA]</scope>
    <source>
        <strain evidence="2 3">NIES-4017</strain>
    </source>
</reference>
<name>A0AAD3E2L3_9CHLO</name>
<gene>
    <name evidence="2" type="ORF">Agub_g15054</name>
</gene>
<feature type="region of interest" description="Disordered" evidence="1">
    <location>
        <begin position="673"/>
        <end position="757"/>
    </location>
</feature>
<feature type="compositionally biased region" description="Pro residues" evidence="1">
    <location>
        <begin position="928"/>
        <end position="948"/>
    </location>
</feature>
<feature type="compositionally biased region" description="Polar residues" evidence="1">
    <location>
        <begin position="344"/>
        <end position="355"/>
    </location>
</feature>
<evidence type="ECO:0000256" key="1">
    <source>
        <dbReference type="SAM" id="MobiDB-lite"/>
    </source>
</evidence>
<feature type="compositionally biased region" description="Pro residues" evidence="1">
    <location>
        <begin position="512"/>
        <end position="528"/>
    </location>
</feature>
<feature type="region of interest" description="Disordered" evidence="1">
    <location>
        <begin position="848"/>
        <end position="879"/>
    </location>
</feature>
<dbReference type="AlphaFoldDB" id="A0AAD3E2L3"/>
<feature type="compositionally biased region" description="Low complexity" evidence="1">
    <location>
        <begin position="848"/>
        <end position="861"/>
    </location>
</feature>
<feature type="region of interest" description="Disordered" evidence="1">
    <location>
        <begin position="333"/>
        <end position="355"/>
    </location>
</feature>
<comment type="caution">
    <text evidence="2">The sequence shown here is derived from an EMBL/GenBank/DDBJ whole genome shotgun (WGS) entry which is preliminary data.</text>
</comment>
<dbReference type="Proteomes" id="UP001054857">
    <property type="component" value="Unassembled WGS sequence"/>
</dbReference>